<name>A0AA35XFL5_GEOBA</name>
<dbReference type="AlphaFoldDB" id="A0AA35XFL5"/>
<accession>A0AA35XFL5</accession>
<keyword evidence="3" id="KW-1185">Reference proteome</keyword>
<proteinExistence type="predicted"/>
<dbReference type="Proteomes" id="UP001174909">
    <property type="component" value="Unassembled WGS sequence"/>
</dbReference>
<evidence type="ECO:0000256" key="1">
    <source>
        <dbReference type="SAM" id="MobiDB-lite"/>
    </source>
</evidence>
<feature type="compositionally biased region" description="Polar residues" evidence="1">
    <location>
        <begin position="13"/>
        <end position="24"/>
    </location>
</feature>
<feature type="region of interest" description="Disordered" evidence="1">
    <location>
        <begin position="1"/>
        <end position="24"/>
    </location>
</feature>
<dbReference type="EMBL" id="CASHTH010003808">
    <property type="protein sequence ID" value="CAI8049675.1"/>
    <property type="molecule type" value="Genomic_DNA"/>
</dbReference>
<comment type="caution">
    <text evidence="2">The sequence shown here is derived from an EMBL/GenBank/DDBJ whole genome shotgun (WGS) entry which is preliminary data.</text>
</comment>
<organism evidence="2 3">
    <name type="scientific">Geodia barretti</name>
    <name type="common">Barrett's horny sponge</name>
    <dbReference type="NCBI Taxonomy" id="519541"/>
    <lineage>
        <taxon>Eukaryota</taxon>
        <taxon>Metazoa</taxon>
        <taxon>Porifera</taxon>
        <taxon>Demospongiae</taxon>
        <taxon>Heteroscleromorpha</taxon>
        <taxon>Tetractinellida</taxon>
        <taxon>Astrophorina</taxon>
        <taxon>Geodiidae</taxon>
        <taxon>Geodia</taxon>
    </lineage>
</organism>
<evidence type="ECO:0000313" key="3">
    <source>
        <dbReference type="Proteomes" id="UP001174909"/>
    </source>
</evidence>
<gene>
    <name evidence="2" type="ORF">GBAR_LOCUS27345</name>
</gene>
<reference evidence="2" key="1">
    <citation type="submission" date="2023-03" db="EMBL/GenBank/DDBJ databases">
        <authorList>
            <person name="Steffen K."/>
            <person name="Cardenas P."/>
        </authorList>
    </citation>
    <scope>NUCLEOTIDE SEQUENCE</scope>
</reference>
<protein>
    <submittedName>
        <fullName evidence="2">Uncharacterized protein</fullName>
    </submittedName>
</protein>
<sequence>MTPLRWVTGGGDQENSTSLSPGTACNISGDPDGAEGVLYCHRESNGVYIVRTMLRNGSHVNKLFCAHRATSTQERECPKRAHCHNPLLPTMVFVCSVCVYIY</sequence>
<evidence type="ECO:0000313" key="2">
    <source>
        <dbReference type="EMBL" id="CAI8049675.1"/>
    </source>
</evidence>